<dbReference type="Pfam" id="PF01609">
    <property type="entry name" value="DDE_Tnp_1"/>
    <property type="match status" value="1"/>
</dbReference>
<organism evidence="4 5">
    <name type="scientific">Streptococcus mitis (strain B6)</name>
    <dbReference type="NCBI Taxonomy" id="365659"/>
    <lineage>
        <taxon>Bacteria</taxon>
        <taxon>Bacillati</taxon>
        <taxon>Bacillota</taxon>
        <taxon>Bacilli</taxon>
        <taxon>Lactobacillales</taxon>
        <taxon>Streptococcaceae</taxon>
        <taxon>Streptococcus</taxon>
        <taxon>Streptococcus mitis group</taxon>
    </lineage>
</organism>
<dbReference type="GO" id="GO:0003677">
    <property type="term" value="F:DNA binding"/>
    <property type="evidence" value="ECO:0007669"/>
    <property type="project" value="InterPro"/>
</dbReference>
<dbReference type="KEGG" id="smb:smi_1361"/>
<dbReference type="EMBL" id="FN568063">
    <property type="protein sequence ID" value="CBJ22603.1"/>
    <property type="molecule type" value="Genomic_DNA"/>
</dbReference>
<dbReference type="Pfam" id="PF05598">
    <property type="entry name" value="DUF772"/>
    <property type="match status" value="1"/>
</dbReference>
<dbReference type="GO" id="GO:0004803">
    <property type="term" value="F:transposase activity"/>
    <property type="evidence" value="ECO:0007669"/>
    <property type="project" value="InterPro"/>
</dbReference>
<keyword evidence="1" id="KW-0175">Coiled coil</keyword>
<evidence type="ECO:0000259" key="3">
    <source>
        <dbReference type="Pfam" id="PF05598"/>
    </source>
</evidence>
<accession>D3H9Q8</accession>
<dbReference type="NCBIfam" id="NF033551">
    <property type="entry name" value="transpos_IS1182"/>
    <property type="match status" value="1"/>
</dbReference>
<dbReference type="InterPro" id="IPR002559">
    <property type="entry name" value="Transposase_11"/>
</dbReference>
<feature type="domain" description="Transposase IS4-like" evidence="2">
    <location>
        <begin position="266"/>
        <end position="513"/>
    </location>
</feature>
<dbReference type="eggNOG" id="COG3666">
    <property type="taxonomic scope" value="Bacteria"/>
</dbReference>
<dbReference type="InterPro" id="IPR047629">
    <property type="entry name" value="IS1182_transpos"/>
</dbReference>
<feature type="coiled-coil region" evidence="1">
    <location>
        <begin position="185"/>
        <end position="215"/>
    </location>
</feature>
<dbReference type="GO" id="GO:0006313">
    <property type="term" value="P:DNA transposition"/>
    <property type="evidence" value="ECO:0007669"/>
    <property type="project" value="InterPro"/>
</dbReference>
<protein>
    <submittedName>
        <fullName evidence="4">Transposase, ISSmi2</fullName>
    </submittedName>
</protein>
<dbReference type="Proteomes" id="UP000008563">
    <property type="component" value="Chromosome"/>
</dbReference>
<evidence type="ECO:0000313" key="5">
    <source>
        <dbReference type="Proteomes" id="UP000008563"/>
    </source>
</evidence>
<dbReference type="PANTHER" id="PTHR33408">
    <property type="entry name" value="TRANSPOSASE"/>
    <property type="match status" value="1"/>
</dbReference>
<dbReference type="OrthoDB" id="2236403at2"/>
<evidence type="ECO:0000256" key="1">
    <source>
        <dbReference type="SAM" id="Coils"/>
    </source>
</evidence>
<feature type="domain" description="Transposase InsH N-terminal" evidence="3">
    <location>
        <begin position="17"/>
        <end position="105"/>
    </location>
</feature>
<dbReference type="PANTHER" id="PTHR33408:SF2">
    <property type="entry name" value="TRANSPOSASE DDE DOMAIN-CONTAINING PROTEIN"/>
    <property type="match status" value="1"/>
</dbReference>
<dbReference type="HOGENOM" id="CLU_021293_0_1_9"/>
<dbReference type="AlphaFoldDB" id="D3H9Q8"/>
<dbReference type="InterPro" id="IPR008490">
    <property type="entry name" value="Transposase_InsH_N"/>
</dbReference>
<gene>
    <name evidence="4" type="primary">tnpB</name>
    <name evidence="4" type="ordered locus">smi_1361</name>
</gene>
<evidence type="ECO:0000313" key="4">
    <source>
        <dbReference type="EMBL" id="CBJ22603.1"/>
    </source>
</evidence>
<proteinExistence type="predicted"/>
<name>D3H9Q8_STRM6</name>
<sequence length="607" mass="70662">MYKDYNTNQLSLEVNLAYDIPSNHEARMISLFVDSIPSQVLLEETSHTGRPAFHPAMLMKMTLFAYARQVFSGRKIVQMNSEVIPMKWLSQDTYVSYKTINNFRSSKHANNLIKTAFIYFTLLMRENGMIEDDALFIDGTKLEADANLYSFTWKRAIDKYEAALNGKISQLYDQLIQEGVNLALSKEERETSQGLEELLEKTEATLVEIEQAIEEEPKVIKGGSANRQKRRRIKKIRKQLKDDFLPRKQRYEEARKILEDRNSFSKTDHDATFMRMKEDHMQNGQLKPGYNVQAATNGQYVLDFDIFPNPTDTRTLKPFLQSIQTLDLFNYIVADAGYGSEENYRFIIDELEKIPLIPYTMYQKELTKKYQTSTDNPMNWEYLEDTDQFIKPDGVVYSFKNYSSRTDKYGFQRDFKIYEADKVQDTPELEQLAKTDSGNQKQIHYNPTWNYFKELLKQTLHSEEGSRIYAKRKIDVEPVFGRLKSVFGVRRVHVRGKQAVSTEIGFIFMSMNLTKLAKNLASKTSTIQKPHSISFSLIGFKTGITVWFYLEASFCPASLFRFISKKGYNICRILEIIFLFYGRHGIRTHARCYTPTAFPTRPLKPLE</sequence>
<dbReference type="STRING" id="365659.smi_1361"/>
<evidence type="ECO:0000259" key="2">
    <source>
        <dbReference type="Pfam" id="PF01609"/>
    </source>
</evidence>
<reference evidence="4 5" key="1">
    <citation type="journal article" date="2010" name="PLoS ONE">
        <title>The genome of Streptococcus mitis B6--what is a commensal?</title>
        <authorList>
            <person name="Denapaite D."/>
            <person name="Brueckner R."/>
            <person name="Nuhn M."/>
            <person name="Reichmann P."/>
            <person name="Henrich B."/>
            <person name="Maurer P."/>
            <person name="Schaehle Y."/>
            <person name="Selbmann P."/>
            <person name="Zimmermann W."/>
            <person name="Wambutt R."/>
            <person name="Hakenbeck R."/>
        </authorList>
    </citation>
    <scope>NUCLEOTIDE SEQUENCE [LARGE SCALE GENOMIC DNA]</scope>
    <source>
        <strain evidence="4 5">B6</strain>
    </source>
</reference>